<keyword evidence="2" id="KW-1185">Reference proteome</keyword>
<dbReference type="RefSeq" id="WP_128563944.1">
    <property type="nucleotide sequence ID" value="NZ_BPQH01000025.1"/>
</dbReference>
<reference evidence="1" key="1">
    <citation type="journal article" date="2021" name="Front. Microbiol.">
        <title>Comprehensive Comparative Genomics and Phenotyping of Methylobacterium Species.</title>
        <authorList>
            <person name="Alessa O."/>
            <person name="Ogura Y."/>
            <person name="Fujitani Y."/>
            <person name="Takami H."/>
            <person name="Hayashi T."/>
            <person name="Sahin N."/>
            <person name="Tani A."/>
        </authorList>
    </citation>
    <scope>NUCLEOTIDE SEQUENCE</scope>
    <source>
        <strain evidence="1">KCTC 52305</strain>
    </source>
</reference>
<proteinExistence type="predicted"/>
<dbReference type="EMBL" id="BPQH01000025">
    <property type="protein sequence ID" value="GJD53121.1"/>
    <property type="molecule type" value="Genomic_DNA"/>
</dbReference>
<evidence type="ECO:0000313" key="2">
    <source>
        <dbReference type="Proteomes" id="UP001055167"/>
    </source>
</evidence>
<reference evidence="1" key="2">
    <citation type="submission" date="2021-08" db="EMBL/GenBank/DDBJ databases">
        <authorList>
            <person name="Tani A."/>
            <person name="Ola A."/>
            <person name="Ogura Y."/>
            <person name="Katsura K."/>
            <person name="Hayashi T."/>
        </authorList>
    </citation>
    <scope>NUCLEOTIDE SEQUENCE</scope>
    <source>
        <strain evidence="1">KCTC 52305</strain>
    </source>
</reference>
<sequence>MPEQPDRPDVIAAWLLDRLRDDLTMIVHRARATWPGIPDEVIAAGMVRAVERVALPPAGPAGPGA</sequence>
<accession>A0ABQ4R8M2</accession>
<organism evidence="1 2">
    <name type="scientific">Methylobacterium crusticola</name>
    <dbReference type="NCBI Taxonomy" id="1697972"/>
    <lineage>
        <taxon>Bacteria</taxon>
        <taxon>Pseudomonadati</taxon>
        <taxon>Pseudomonadota</taxon>
        <taxon>Alphaproteobacteria</taxon>
        <taxon>Hyphomicrobiales</taxon>
        <taxon>Methylobacteriaceae</taxon>
        <taxon>Methylobacterium</taxon>
    </lineage>
</organism>
<comment type="caution">
    <text evidence="1">The sequence shown here is derived from an EMBL/GenBank/DDBJ whole genome shotgun (WGS) entry which is preliminary data.</text>
</comment>
<evidence type="ECO:0000313" key="1">
    <source>
        <dbReference type="EMBL" id="GJD53121.1"/>
    </source>
</evidence>
<dbReference type="Proteomes" id="UP001055167">
    <property type="component" value="Unassembled WGS sequence"/>
</dbReference>
<protein>
    <submittedName>
        <fullName evidence="1">Uncharacterized protein</fullName>
    </submittedName>
</protein>
<gene>
    <name evidence="1" type="ORF">OPKNFCMD_5892</name>
</gene>
<name>A0ABQ4R8M2_9HYPH</name>